<feature type="compositionally biased region" description="Low complexity" evidence="1">
    <location>
        <begin position="51"/>
        <end position="64"/>
    </location>
</feature>
<feature type="region of interest" description="Disordered" evidence="1">
    <location>
        <begin position="25"/>
        <end position="111"/>
    </location>
</feature>
<accession>A0A5B0RZB6</accession>
<dbReference type="AlphaFoldDB" id="A0A5B0RZB6"/>
<gene>
    <name evidence="2" type="ORF">PGTUg99_014779</name>
</gene>
<proteinExistence type="predicted"/>
<organism evidence="2 3">
    <name type="scientific">Puccinia graminis f. sp. tritici</name>
    <dbReference type="NCBI Taxonomy" id="56615"/>
    <lineage>
        <taxon>Eukaryota</taxon>
        <taxon>Fungi</taxon>
        <taxon>Dikarya</taxon>
        <taxon>Basidiomycota</taxon>
        <taxon>Pucciniomycotina</taxon>
        <taxon>Pucciniomycetes</taxon>
        <taxon>Pucciniales</taxon>
        <taxon>Pucciniaceae</taxon>
        <taxon>Puccinia</taxon>
    </lineage>
</organism>
<sequence>MGVSLDAEDSQFSLFTLLQARMSDYVPTESESDRDTSDNHHSPAPRTNHRTPLQTQTQPSQTGPIRGSSQRRGHHPVRSVPPLRGSVAAAAAAARESRRPTAASPQTARPTRAALIPSTAAAQTPAPLAALPSEELPDPGEVRVTAFSGIPDSVIDMTHLDEPIDDEFVQELEVLFELRRGYAHAGESLAYVAPPRQYAVHLYSQLAILQAIDRTRSIVTPVPDVLPAPEVAPADQARSFMYAPVFKGFVKRRARELLMTKNLKVYGSDPPRGAPATLKSLLVLVLDYINEQSANFKRDYLPRGYADGHPGAVSSVDSFVRVQLRKSRGTMRDLLLTNIQAPTGREITHPIPTITALMVYVGQSGRWMVINNVSLLTLHQLLFDSQMRNSLTPPLPNSTAVVAGDTQEARGNQTHLKARLAYLRILTIMQLVGRGPRDAGRQWRNIDEHLRELDAMGRDYRTAFFRLILRLDRNLFDGSRFFVGMDTTPVKLPTTQEVETLMAATGDNAEADDAMVAEV</sequence>
<comment type="caution">
    <text evidence="2">The sequence shown here is derived from an EMBL/GenBank/DDBJ whole genome shotgun (WGS) entry which is preliminary data.</text>
</comment>
<dbReference type="Proteomes" id="UP000325313">
    <property type="component" value="Unassembled WGS sequence"/>
</dbReference>
<evidence type="ECO:0000313" key="2">
    <source>
        <dbReference type="EMBL" id="KAA1130768.1"/>
    </source>
</evidence>
<evidence type="ECO:0000256" key="1">
    <source>
        <dbReference type="SAM" id="MobiDB-lite"/>
    </source>
</evidence>
<feature type="compositionally biased region" description="Basic and acidic residues" evidence="1">
    <location>
        <begin position="31"/>
        <end position="41"/>
    </location>
</feature>
<dbReference type="EMBL" id="VDEP01000106">
    <property type="protein sequence ID" value="KAA1130768.1"/>
    <property type="molecule type" value="Genomic_DNA"/>
</dbReference>
<reference evidence="2 3" key="1">
    <citation type="submission" date="2019-05" db="EMBL/GenBank/DDBJ databases">
        <title>Emergence of the Ug99 lineage of the wheat stem rust pathogen through somatic hybridization.</title>
        <authorList>
            <person name="Li F."/>
            <person name="Upadhyaya N.M."/>
            <person name="Sperschneider J."/>
            <person name="Matny O."/>
            <person name="Nguyen-Phuc H."/>
            <person name="Mago R."/>
            <person name="Raley C."/>
            <person name="Miller M.E."/>
            <person name="Silverstein K.A.T."/>
            <person name="Henningsen E."/>
            <person name="Hirsch C.D."/>
            <person name="Visser B."/>
            <person name="Pretorius Z.A."/>
            <person name="Steffenson B.J."/>
            <person name="Schwessinger B."/>
            <person name="Dodds P.N."/>
            <person name="Figueroa M."/>
        </authorList>
    </citation>
    <scope>NUCLEOTIDE SEQUENCE [LARGE SCALE GENOMIC DNA]</scope>
    <source>
        <strain evidence="2 3">Ug99</strain>
    </source>
</reference>
<feature type="compositionally biased region" description="Low complexity" evidence="1">
    <location>
        <begin position="81"/>
        <end position="105"/>
    </location>
</feature>
<name>A0A5B0RZB6_PUCGR</name>
<evidence type="ECO:0000313" key="3">
    <source>
        <dbReference type="Proteomes" id="UP000325313"/>
    </source>
</evidence>
<protein>
    <submittedName>
        <fullName evidence="2">Uncharacterized protein</fullName>
    </submittedName>
</protein>